<reference evidence="1 2" key="3">
    <citation type="journal article" date="2013" name="Rice">
        <title>Improvement of the Oryza sativa Nipponbare reference genome using next generation sequence and optical map data.</title>
        <authorList>
            <person name="Kawahara Y."/>
            <person name="de la Bastide M."/>
            <person name="Hamilton J.P."/>
            <person name="Kanamori H."/>
            <person name="McCombie W.R."/>
            <person name="Ouyang S."/>
            <person name="Schwartz D.C."/>
            <person name="Tanaka T."/>
            <person name="Wu J."/>
            <person name="Zhou S."/>
            <person name="Childs K.L."/>
            <person name="Davidson R.M."/>
            <person name="Lin H."/>
            <person name="Quesada-Ocampo L."/>
            <person name="Vaillancourt B."/>
            <person name="Sakai H."/>
            <person name="Lee S.S."/>
            <person name="Kim J."/>
            <person name="Numa H."/>
            <person name="Itoh T."/>
            <person name="Buell C.R."/>
            <person name="Matsumoto T."/>
        </authorList>
    </citation>
    <scope>NUCLEOTIDE SEQUENCE [LARGE SCALE GENOMIC DNA]</scope>
    <source>
        <strain evidence="2">cv. Nipponbare</strain>
    </source>
</reference>
<dbReference type="InParanoid" id="A0A0P0Y345"/>
<proteinExistence type="predicted"/>
<dbReference type="AlphaFoldDB" id="A0A0P0Y345"/>
<feature type="non-terminal residue" evidence="1">
    <location>
        <position position="1"/>
    </location>
</feature>
<protein>
    <submittedName>
        <fullName evidence="1">Os11g0533550 protein</fullName>
    </submittedName>
</protein>
<evidence type="ECO:0000313" key="2">
    <source>
        <dbReference type="Proteomes" id="UP000059680"/>
    </source>
</evidence>
<dbReference type="PaxDb" id="39947-A0A0P0Y345"/>
<name>A0A0P0Y345_ORYSJ</name>
<keyword evidence="2" id="KW-1185">Reference proteome</keyword>
<reference evidence="1 2" key="2">
    <citation type="journal article" date="2013" name="Plant Cell Physiol.">
        <title>Rice Annotation Project Database (RAP-DB): an integrative and interactive database for rice genomics.</title>
        <authorList>
            <person name="Sakai H."/>
            <person name="Lee S.S."/>
            <person name="Tanaka T."/>
            <person name="Numa H."/>
            <person name="Kim J."/>
            <person name="Kawahara Y."/>
            <person name="Wakimoto H."/>
            <person name="Yang C.C."/>
            <person name="Iwamoto M."/>
            <person name="Abe T."/>
            <person name="Yamada Y."/>
            <person name="Muto A."/>
            <person name="Inokuchi H."/>
            <person name="Ikemura T."/>
            <person name="Matsumoto T."/>
            <person name="Sasaki T."/>
            <person name="Itoh T."/>
        </authorList>
    </citation>
    <scope>NUCLEOTIDE SEQUENCE [LARGE SCALE GENOMIC DNA]</scope>
    <source>
        <strain evidence="2">cv. Nipponbare</strain>
    </source>
</reference>
<organism evidence="1 2">
    <name type="scientific">Oryza sativa subsp. japonica</name>
    <name type="common">Rice</name>
    <dbReference type="NCBI Taxonomy" id="39947"/>
    <lineage>
        <taxon>Eukaryota</taxon>
        <taxon>Viridiplantae</taxon>
        <taxon>Streptophyta</taxon>
        <taxon>Embryophyta</taxon>
        <taxon>Tracheophyta</taxon>
        <taxon>Spermatophyta</taxon>
        <taxon>Magnoliopsida</taxon>
        <taxon>Liliopsida</taxon>
        <taxon>Poales</taxon>
        <taxon>Poaceae</taxon>
        <taxon>BOP clade</taxon>
        <taxon>Oryzoideae</taxon>
        <taxon>Oryzeae</taxon>
        <taxon>Oryzinae</taxon>
        <taxon>Oryza</taxon>
        <taxon>Oryza sativa</taxon>
    </lineage>
</organism>
<dbReference type="Proteomes" id="UP000059680">
    <property type="component" value="Chromosome 11"/>
</dbReference>
<sequence>VSSDCFRGQVNYRNMSLIN</sequence>
<evidence type="ECO:0000313" key="1">
    <source>
        <dbReference type="EMBL" id="BAT14297.1"/>
    </source>
</evidence>
<dbReference type="EMBL" id="AP014967">
    <property type="protein sequence ID" value="BAT14297.1"/>
    <property type="molecule type" value="Genomic_DNA"/>
</dbReference>
<accession>A0A0P0Y345</accession>
<dbReference type="Gramene" id="Os11t0533550-00">
    <property type="protein sequence ID" value="Os11t0533550-00"/>
    <property type="gene ID" value="Os11g0533550"/>
</dbReference>
<reference evidence="2" key="1">
    <citation type="journal article" date="2005" name="Nature">
        <title>The map-based sequence of the rice genome.</title>
        <authorList>
            <consortium name="International rice genome sequencing project (IRGSP)"/>
            <person name="Matsumoto T."/>
            <person name="Wu J."/>
            <person name="Kanamori H."/>
            <person name="Katayose Y."/>
            <person name="Fujisawa M."/>
            <person name="Namiki N."/>
            <person name="Mizuno H."/>
            <person name="Yamamoto K."/>
            <person name="Antonio B.A."/>
            <person name="Baba T."/>
            <person name="Sakata K."/>
            <person name="Nagamura Y."/>
            <person name="Aoki H."/>
            <person name="Arikawa K."/>
            <person name="Arita K."/>
            <person name="Bito T."/>
            <person name="Chiden Y."/>
            <person name="Fujitsuka N."/>
            <person name="Fukunaka R."/>
            <person name="Hamada M."/>
            <person name="Harada C."/>
            <person name="Hayashi A."/>
            <person name="Hijishita S."/>
            <person name="Honda M."/>
            <person name="Hosokawa S."/>
            <person name="Ichikawa Y."/>
            <person name="Idonuma A."/>
            <person name="Iijima M."/>
            <person name="Ikeda M."/>
            <person name="Ikeno M."/>
            <person name="Ito K."/>
            <person name="Ito S."/>
            <person name="Ito T."/>
            <person name="Ito Y."/>
            <person name="Ito Y."/>
            <person name="Iwabuchi A."/>
            <person name="Kamiya K."/>
            <person name="Karasawa W."/>
            <person name="Kurita K."/>
            <person name="Katagiri S."/>
            <person name="Kikuta A."/>
            <person name="Kobayashi H."/>
            <person name="Kobayashi N."/>
            <person name="Machita K."/>
            <person name="Maehara T."/>
            <person name="Masukawa M."/>
            <person name="Mizubayashi T."/>
            <person name="Mukai Y."/>
            <person name="Nagasaki H."/>
            <person name="Nagata Y."/>
            <person name="Naito S."/>
            <person name="Nakashima M."/>
            <person name="Nakama Y."/>
            <person name="Nakamichi Y."/>
            <person name="Nakamura M."/>
            <person name="Meguro A."/>
            <person name="Negishi M."/>
            <person name="Ohta I."/>
            <person name="Ohta T."/>
            <person name="Okamoto M."/>
            <person name="Ono N."/>
            <person name="Saji S."/>
            <person name="Sakaguchi M."/>
            <person name="Sakai K."/>
            <person name="Shibata M."/>
            <person name="Shimokawa T."/>
            <person name="Song J."/>
            <person name="Takazaki Y."/>
            <person name="Terasawa K."/>
            <person name="Tsugane M."/>
            <person name="Tsuji K."/>
            <person name="Ueda S."/>
            <person name="Waki K."/>
            <person name="Yamagata H."/>
            <person name="Yamamoto M."/>
            <person name="Yamamoto S."/>
            <person name="Yamane H."/>
            <person name="Yoshiki S."/>
            <person name="Yoshihara R."/>
            <person name="Yukawa K."/>
            <person name="Zhong H."/>
            <person name="Yano M."/>
            <person name="Yuan Q."/>
            <person name="Ouyang S."/>
            <person name="Liu J."/>
            <person name="Jones K.M."/>
            <person name="Gansberger K."/>
            <person name="Moffat K."/>
            <person name="Hill J."/>
            <person name="Bera J."/>
            <person name="Fadrosh D."/>
            <person name="Jin S."/>
            <person name="Johri S."/>
            <person name="Kim M."/>
            <person name="Overton L."/>
            <person name="Reardon M."/>
            <person name="Tsitrin T."/>
            <person name="Vuong H."/>
            <person name="Weaver B."/>
            <person name="Ciecko A."/>
            <person name="Tallon L."/>
            <person name="Jackson J."/>
            <person name="Pai G."/>
            <person name="Aken S.V."/>
            <person name="Utterback T."/>
            <person name="Reidmuller S."/>
            <person name="Feldblyum T."/>
            <person name="Hsiao J."/>
            <person name="Zismann V."/>
            <person name="Iobst S."/>
            <person name="de Vazeille A.R."/>
            <person name="Buell C.R."/>
            <person name="Ying K."/>
            <person name="Li Y."/>
            <person name="Lu T."/>
            <person name="Huang Y."/>
            <person name="Zhao Q."/>
            <person name="Feng Q."/>
            <person name="Zhang L."/>
            <person name="Zhu J."/>
            <person name="Weng Q."/>
            <person name="Mu J."/>
            <person name="Lu Y."/>
            <person name="Fan D."/>
            <person name="Liu Y."/>
            <person name="Guan J."/>
            <person name="Zhang Y."/>
            <person name="Yu S."/>
            <person name="Liu X."/>
            <person name="Zhang Y."/>
            <person name="Hong G."/>
            <person name="Han B."/>
            <person name="Choisne N."/>
            <person name="Demange N."/>
            <person name="Orjeda G."/>
            <person name="Samain S."/>
            <person name="Cattolico L."/>
            <person name="Pelletier E."/>
            <person name="Couloux A."/>
            <person name="Segurens B."/>
            <person name="Wincker P."/>
            <person name="D'Hont A."/>
            <person name="Scarpelli C."/>
            <person name="Weissenbach J."/>
            <person name="Salanoubat M."/>
            <person name="Quetier F."/>
            <person name="Yu Y."/>
            <person name="Kim H.R."/>
            <person name="Rambo T."/>
            <person name="Currie J."/>
            <person name="Collura K."/>
            <person name="Luo M."/>
            <person name="Yang T."/>
            <person name="Ammiraju J.S.S."/>
            <person name="Engler F."/>
            <person name="Soderlund C."/>
            <person name="Wing R.A."/>
            <person name="Palmer L.E."/>
            <person name="de la Bastide M."/>
            <person name="Spiegel L."/>
            <person name="Nascimento L."/>
            <person name="Zutavern T."/>
            <person name="O'Shaughnessy A."/>
            <person name="Dike S."/>
            <person name="Dedhia N."/>
            <person name="Preston R."/>
            <person name="Balija V."/>
            <person name="McCombie W.R."/>
            <person name="Chow T."/>
            <person name="Chen H."/>
            <person name="Chung M."/>
            <person name="Chen C."/>
            <person name="Shaw J."/>
            <person name="Wu H."/>
            <person name="Hsiao K."/>
            <person name="Chao Y."/>
            <person name="Chu M."/>
            <person name="Cheng C."/>
            <person name="Hour A."/>
            <person name="Lee P."/>
            <person name="Lin S."/>
            <person name="Lin Y."/>
            <person name="Liou J."/>
            <person name="Liu S."/>
            <person name="Hsing Y."/>
            <person name="Raghuvanshi S."/>
            <person name="Mohanty A."/>
            <person name="Bharti A.K."/>
            <person name="Gaur A."/>
            <person name="Gupta V."/>
            <person name="Kumar D."/>
            <person name="Ravi V."/>
            <person name="Vij S."/>
            <person name="Kapur A."/>
            <person name="Khurana P."/>
            <person name="Khurana P."/>
            <person name="Khurana J.P."/>
            <person name="Tyagi A.K."/>
            <person name="Gaikwad K."/>
            <person name="Singh A."/>
            <person name="Dalal V."/>
            <person name="Srivastava S."/>
            <person name="Dixit A."/>
            <person name="Pal A.K."/>
            <person name="Ghazi I.A."/>
            <person name="Yadav M."/>
            <person name="Pandit A."/>
            <person name="Bhargava A."/>
            <person name="Sureshbabu K."/>
            <person name="Batra K."/>
            <person name="Sharma T.R."/>
            <person name="Mohapatra T."/>
            <person name="Singh N.K."/>
            <person name="Messing J."/>
            <person name="Nelson A.B."/>
            <person name="Fuks G."/>
            <person name="Kavchok S."/>
            <person name="Keizer G."/>
            <person name="Linton E."/>
            <person name="Llaca V."/>
            <person name="Song R."/>
            <person name="Tanyolac B."/>
            <person name="Young S."/>
            <person name="Ho-Il K."/>
            <person name="Hahn J.H."/>
            <person name="Sangsakoo G."/>
            <person name="Vanavichit A."/>
            <person name="de Mattos Luiz.A.T."/>
            <person name="Zimmer P.D."/>
            <person name="Malone G."/>
            <person name="Dellagostin O."/>
            <person name="de Oliveira A.C."/>
            <person name="Bevan M."/>
            <person name="Bancroft I."/>
            <person name="Minx P."/>
            <person name="Cordum H."/>
            <person name="Wilson R."/>
            <person name="Cheng Z."/>
            <person name="Jin W."/>
            <person name="Jiang J."/>
            <person name="Leong S.A."/>
            <person name="Iwama H."/>
            <person name="Gojobori T."/>
            <person name="Itoh T."/>
            <person name="Niimura Y."/>
            <person name="Fujii Y."/>
            <person name="Habara T."/>
            <person name="Sakai H."/>
            <person name="Sato Y."/>
            <person name="Wilson G."/>
            <person name="Kumar K."/>
            <person name="McCouch S."/>
            <person name="Juretic N."/>
            <person name="Hoen D."/>
            <person name="Wright S."/>
            <person name="Bruskiewich R."/>
            <person name="Bureau T."/>
            <person name="Miyao A."/>
            <person name="Hirochika H."/>
            <person name="Nishikawa T."/>
            <person name="Kadowaki K."/>
            <person name="Sugiura M."/>
            <person name="Burr B."/>
            <person name="Sasaki T."/>
        </authorList>
    </citation>
    <scope>NUCLEOTIDE SEQUENCE [LARGE SCALE GENOMIC DNA]</scope>
    <source>
        <strain evidence="2">cv. Nipponbare</strain>
    </source>
</reference>
<gene>
    <name evidence="1" type="ordered locus">Os11g0533550</name>
    <name evidence="1" type="ORF">OSNPB_110533550</name>
</gene>